<dbReference type="EMBL" id="CP042425">
    <property type="protein sequence ID" value="QEL16368.1"/>
    <property type="molecule type" value="Genomic_DNA"/>
</dbReference>
<gene>
    <name evidence="4" type="ORF">PX52LOC_03318</name>
</gene>
<dbReference type="GO" id="GO:0008305">
    <property type="term" value="C:integrin complex"/>
    <property type="evidence" value="ECO:0007669"/>
    <property type="project" value="InterPro"/>
</dbReference>
<dbReference type="InterPro" id="IPR006644">
    <property type="entry name" value="Cadg"/>
</dbReference>
<dbReference type="InterPro" id="IPR011042">
    <property type="entry name" value="6-blade_b-propeller_TolB-like"/>
</dbReference>
<dbReference type="SUPFAM" id="SSF49313">
    <property type="entry name" value="Cadherin-like"/>
    <property type="match status" value="7"/>
</dbReference>
<dbReference type="KEGG" id="lrs:PX52LOC_03318"/>
<dbReference type="Gene3D" id="2.120.10.30">
    <property type="entry name" value="TolB, C-terminal domain"/>
    <property type="match status" value="1"/>
</dbReference>
<evidence type="ECO:0000313" key="4">
    <source>
        <dbReference type="EMBL" id="QEL16368.1"/>
    </source>
</evidence>
<organism evidence="4 5">
    <name type="scientific">Limnoglobus roseus</name>
    <dbReference type="NCBI Taxonomy" id="2598579"/>
    <lineage>
        <taxon>Bacteria</taxon>
        <taxon>Pseudomonadati</taxon>
        <taxon>Planctomycetota</taxon>
        <taxon>Planctomycetia</taxon>
        <taxon>Gemmatales</taxon>
        <taxon>Gemmataceae</taxon>
        <taxon>Limnoglobus</taxon>
    </lineage>
</organism>
<keyword evidence="2" id="KW-0325">Glycoprotein</keyword>
<dbReference type="OrthoDB" id="344301at2"/>
<dbReference type="SUPFAM" id="SSF101898">
    <property type="entry name" value="NHL repeat"/>
    <property type="match status" value="1"/>
</dbReference>
<dbReference type="InterPro" id="IPR000413">
    <property type="entry name" value="Integrin_alpha"/>
</dbReference>
<dbReference type="PANTHER" id="PTHR40274:SF3">
    <property type="entry name" value="VIRGINIAMYCIN B LYASE"/>
    <property type="match status" value="1"/>
</dbReference>
<dbReference type="SMART" id="SM00736">
    <property type="entry name" value="CADG"/>
    <property type="match status" value="4"/>
</dbReference>
<evidence type="ECO:0000313" key="5">
    <source>
        <dbReference type="Proteomes" id="UP000324974"/>
    </source>
</evidence>
<feature type="domain" description="Dystroglycan-type cadherin-like" evidence="3">
    <location>
        <begin position="1173"/>
        <end position="1263"/>
    </location>
</feature>
<dbReference type="Gene3D" id="2.130.10.10">
    <property type="entry name" value="YVTN repeat-like/Quinoprotein amine dehydrogenase"/>
    <property type="match status" value="1"/>
</dbReference>
<reference evidence="5" key="1">
    <citation type="submission" date="2019-08" db="EMBL/GenBank/DDBJ databases">
        <title>Limnoglobus roseus gen. nov., sp. nov., a novel freshwater planctomycete with a giant genome from the family Gemmataceae.</title>
        <authorList>
            <person name="Kulichevskaya I.S."/>
            <person name="Naumoff D.G."/>
            <person name="Miroshnikov K."/>
            <person name="Ivanova A."/>
            <person name="Philippov D.A."/>
            <person name="Hakobyan A."/>
            <person name="Rijpstra I.C."/>
            <person name="Sinninghe Damste J.S."/>
            <person name="Liesack W."/>
            <person name="Dedysh S.N."/>
        </authorList>
    </citation>
    <scope>NUCLEOTIDE SEQUENCE [LARGE SCALE GENOMIC DNA]</scope>
    <source>
        <strain evidence="5">PX52</strain>
    </source>
</reference>
<feature type="domain" description="Dystroglycan-type cadherin-like" evidence="3">
    <location>
        <begin position="1075"/>
        <end position="1172"/>
    </location>
</feature>
<sequence length="1602" mass="155300">MPRTFSARSAAKRLRTRRPLAVEALEGRDVPATFTWTPTAPGTYSWNDAANWGGAGFPNAIDDVANLTAALVGNQHVNLNVPITVGTLNIGSTTATGAFTVVGSGGSLTFNVATGSAALTDTNSGGDAVLAPITVSDPLTISGNGGLPLALGVTLAGSGTITTAGTIALASGLATAAPFPLNGSGTITSDPSLFVESFYDSALYQFNARTGDLLAALLAPNSNTGLQLPAGLTTGPDGNLYLSSQNNDTILKFDRTTNQLSTFLDSTTLNNIAAMPSSGGNAHFAPAGLRFGPDGKLYVSLNGGFTSAQGAVIRFDVNSTGGVLTAPGTYTLVAGPAGVVQPSGLTFGVAAGDTGNLYFSSSATGSVVKVTGATGATPTTSQLIAPPNNGGLEFPTGLAFGPDGKLYVADLGAFTGAGKVVRFNADGTAPQTFVASGTGANPGDLAGQFPSDLLFDAQGNLITANLGPNGPTTGHNNDFAGSVYQYDSSGGFVQALVASSDFPQTGPAASFSGIIPSQLSLAAAAAFTIGSNLNPAGAATGVFTTPAVTFTGGGGLSVTLNGTSPGGGYDQLAATGPVALNGATLTVATPFAAPPGSQFTIVSAPALSGTFAGLPEGATVVVGTQQFTISYVGGTGHSVVLTRVAATAPTITGPTTATFFTGAAPSFTVTATGSPAPTFSVAGGLPPGLSLNATTGAVTGTPTATGTFTPSITATNASGSDTKAFTFTVQAGIAPAITSAAGAMFTAGTGGTFTVTATGTPAPTLAETAPLPSGVTFDPVTGVLTVAPTALAGSSVLTFTATNGVGTPASQTFALTIGNVPTFTSPNATAFATGTANSFAVVTGGSPTPTLSETGALPTGVTFDAATGTLSGTPAAATAGTYPVTFSATNLFGTTTQSFTLTVQAAAAPVITSPAASAFKVGQANTFAVTATGTPTPTLTLSGTLPTGVTFNASTGVLSGTPTAAAAGTFPLTFTATSSSGAVSQNFTLTVGSVPAFTSATTVSFATGTSGAFNVTATGAPSPTLSVAGTLPAGVTFNAATGQLSVAGTTAAGTYPLTFTAANAIGTATQNFTLTVRPGSAPAITSANTALFGVGATGSFSVTATGTPTPTLAVSGALPTGVTFNASTGVLSGTPAAGTAGTYPLTITATNGVGTGATQGFTLTVQSGATGTVPAFTSAAAATFAVGTAGSFAVTATGTPTPTLSVAGALPAGLTFNAATGLLTGTPAAGAAGVYQLTFTATNSVSTASQTVTVTVTGTPVALPGRLAVSGPTDGSVTVFDPATGGQYPAGTAVVGNPFAGLGVQVRTAVADVDGDGTPDTIYVTGPGVAVQFAVVNGKDNTLLVAATMPYEATFTGGGFVSAADLDGDGRAEIVVTPDQGGGPRVTIFGRPTTGTTATVKANFLGIDDPTFRGGARSAIGDINADGTPDLAVAAGFLGGPRVSLLDGKTLFGTPTTLVGDFFAFPGSDAVTLRNGAYVAVGDVDGDGFADLIFGGGPGGGPRVYTLSGKLVSAGNLDAAYANPVTNFFVAGNTSARGGVRVGVVDADGDGRADIAAGSGSGLPGSVRVYFGKNVTSPAEPIAFQDLNVFGSTALADGVYVG</sequence>
<protein>
    <submittedName>
        <fullName evidence="4">Beta-propeller repeat protein</fullName>
    </submittedName>
</protein>
<evidence type="ECO:0000259" key="3">
    <source>
        <dbReference type="SMART" id="SM00736"/>
    </source>
</evidence>
<dbReference type="Gene3D" id="2.130.10.130">
    <property type="entry name" value="Integrin alpha, N-terminal"/>
    <property type="match status" value="2"/>
</dbReference>
<dbReference type="InterPro" id="IPR051344">
    <property type="entry name" value="Vgb"/>
</dbReference>
<dbReference type="Proteomes" id="UP000324974">
    <property type="component" value="Chromosome"/>
</dbReference>
<dbReference type="GO" id="GO:0005509">
    <property type="term" value="F:calcium ion binding"/>
    <property type="evidence" value="ECO:0007669"/>
    <property type="project" value="InterPro"/>
</dbReference>
<evidence type="ECO:0000256" key="1">
    <source>
        <dbReference type="ARBA" id="ARBA00022729"/>
    </source>
</evidence>
<feature type="domain" description="Dystroglycan-type cadherin-like" evidence="3">
    <location>
        <begin position="910"/>
        <end position="998"/>
    </location>
</feature>
<dbReference type="InterPro" id="IPR015943">
    <property type="entry name" value="WD40/YVTN_repeat-like_dom_sf"/>
</dbReference>
<dbReference type="InterPro" id="IPR013517">
    <property type="entry name" value="FG-GAP"/>
</dbReference>
<evidence type="ECO:0000256" key="2">
    <source>
        <dbReference type="ARBA" id="ARBA00023180"/>
    </source>
</evidence>
<proteinExistence type="predicted"/>
<dbReference type="InterPro" id="IPR028994">
    <property type="entry name" value="Integrin_alpha_N"/>
</dbReference>
<keyword evidence="5" id="KW-1185">Reference proteome</keyword>
<dbReference type="Pfam" id="PF13517">
    <property type="entry name" value="FG-GAP_3"/>
    <property type="match status" value="1"/>
</dbReference>
<name>A0A5C1AHC7_9BACT</name>
<dbReference type="SUPFAM" id="SSF69318">
    <property type="entry name" value="Integrin alpha N-terminal domain"/>
    <property type="match status" value="1"/>
</dbReference>
<dbReference type="PANTHER" id="PTHR40274">
    <property type="entry name" value="VIRGINIAMYCIN B LYASE"/>
    <property type="match status" value="1"/>
</dbReference>
<dbReference type="Gene3D" id="2.60.40.10">
    <property type="entry name" value="Immunoglobulins"/>
    <property type="match status" value="7"/>
</dbReference>
<dbReference type="GO" id="GO:0007155">
    <property type="term" value="P:cell adhesion"/>
    <property type="evidence" value="ECO:0007669"/>
    <property type="project" value="InterPro"/>
</dbReference>
<feature type="domain" description="Dystroglycan-type cadherin-like" evidence="3">
    <location>
        <begin position="728"/>
        <end position="824"/>
    </location>
</feature>
<accession>A0A5C1AHC7</accession>
<keyword evidence="1" id="KW-0732">Signal</keyword>
<dbReference type="InterPro" id="IPR015919">
    <property type="entry name" value="Cadherin-like_sf"/>
</dbReference>
<dbReference type="Pfam" id="PF05345">
    <property type="entry name" value="He_PIG"/>
    <property type="match status" value="6"/>
</dbReference>
<dbReference type="PRINTS" id="PR01185">
    <property type="entry name" value="INTEGRINA"/>
</dbReference>
<dbReference type="InterPro" id="IPR013783">
    <property type="entry name" value="Ig-like_fold"/>
</dbReference>
<dbReference type="RefSeq" id="WP_149111107.1">
    <property type="nucleotide sequence ID" value="NZ_CP042425.1"/>
</dbReference>